<evidence type="ECO:0000313" key="1">
    <source>
        <dbReference type="EMBL" id="SVA81756.1"/>
    </source>
</evidence>
<dbReference type="AlphaFoldDB" id="A0A381YXG9"/>
<accession>A0A381YXG9</accession>
<feature type="non-terminal residue" evidence="1">
    <location>
        <position position="41"/>
    </location>
</feature>
<dbReference type="EMBL" id="UINC01019319">
    <property type="protein sequence ID" value="SVA81756.1"/>
    <property type="molecule type" value="Genomic_DNA"/>
</dbReference>
<gene>
    <name evidence="1" type="ORF">METZ01_LOCUS134610</name>
</gene>
<name>A0A381YXG9_9ZZZZ</name>
<reference evidence="1" key="1">
    <citation type="submission" date="2018-05" db="EMBL/GenBank/DDBJ databases">
        <authorList>
            <person name="Lanie J.A."/>
            <person name="Ng W.-L."/>
            <person name="Kazmierczak K.M."/>
            <person name="Andrzejewski T.M."/>
            <person name="Davidsen T.M."/>
            <person name="Wayne K.J."/>
            <person name="Tettelin H."/>
            <person name="Glass J.I."/>
            <person name="Rusch D."/>
            <person name="Podicherti R."/>
            <person name="Tsui H.-C.T."/>
            <person name="Winkler M.E."/>
        </authorList>
    </citation>
    <scope>NUCLEOTIDE SEQUENCE</scope>
</reference>
<organism evidence="1">
    <name type="scientific">marine metagenome</name>
    <dbReference type="NCBI Taxonomy" id="408172"/>
    <lineage>
        <taxon>unclassified sequences</taxon>
        <taxon>metagenomes</taxon>
        <taxon>ecological metagenomes</taxon>
    </lineage>
</organism>
<sequence>MKKAATLILFTIQWASINALDWPTYRHDAQRTGITSEQLAL</sequence>
<proteinExistence type="predicted"/>
<protein>
    <submittedName>
        <fullName evidence="1">Uncharacterized protein</fullName>
    </submittedName>
</protein>